<gene>
    <name evidence="3" type="ORF">ACFO3O_02350</name>
</gene>
<sequence>MLTNIFIILLMKLTQRLTYLIFLAFTSQAMAQTDALTILPNGNIGIGTMTPSQRLEVQGSIKALGKIQAQELDVQGNIKALGQVQAQELLVMGTINTQGKVKENNHDLVPKGMIIMWHGSRASIPKGWAICNGKNGTPDLRNQFIVGAGESYSVNNTGGQARVALTVAEMPRHSHSVFTGVRDMGNSYDRDSKGRHPAHWDGSTRQTTSTQGSGNSHENRPPYHALFFLMKL</sequence>
<organism evidence="3 4">
    <name type="scientific">Dokdonia ponticola</name>
    <dbReference type="NCBI Taxonomy" id="2041041"/>
    <lineage>
        <taxon>Bacteria</taxon>
        <taxon>Pseudomonadati</taxon>
        <taxon>Bacteroidota</taxon>
        <taxon>Flavobacteriia</taxon>
        <taxon>Flavobacteriales</taxon>
        <taxon>Flavobacteriaceae</taxon>
        <taxon>Dokdonia</taxon>
    </lineage>
</organism>
<accession>A0ABV9HSH1</accession>
<evidence type="ECO:0000256" key="1">
    <source>
        <dbReference type="SAM" id="MobiDB-lite"/>
    </source>
</evidence>
<name>A0ABV9HSH1_9FLAO</name>
<dbReference type="Proteomes" id="UP001596043">
    <property type="component" value="Unassembled WGS sequence"/>
</dbReference>
<dbReference type="CDD" id="cd22641">
    <property type="entry name" value="C24-like"/>
    <property type="match status" value="1"/>
</dbReference>
<proteinExistence type="predicted"/>
<feature type="compositionally biased region" description="Low complexity" evidence="1">
    <location>
        <begin position="203"/>
        <end position="216"/>
    </location>
</feature>
<feature type="chain" id="PRO_5046163564" description="Tail fiber protein" evidence="2">
    <location>
        <begin position="32"/>
        <end position="232"/>
    </location>
</feature>
<dbReference type="EMBL" id="JBHSFV010000001">
    <property type="protein sequence ID" value="MFC4632727.1"/>
    <property type="molecule type" value="Genomic_DNA"/>
</dbReference>
<dbReference type="RefSeq" id="WP_379976929.1">
    <property type="nucleotide sequence ID" value="NZ_JBHSFV010000001.1"/>
</dbReference>
<keyword evidence="4" id="KW-1185">Reference proteome</keyword>
<evidence type="ECO:0008006" key="5">
    <source>
        <dbReference type="Google" id="ProtNLM"/>
    </source>
</evidence>
<evidence type="ECO:0000313" key="4">
    <source>
        <dbReference type="Proteomes" id="UP001596043"/>
    </source>
</evidence>
<evidence type="ECO:0000256" key="2">
    <source>
        <dbReference type="SAM" id="SignalP"/>
    </source>
</evidence>
<reference evidence="4" key="1">
    <citation type="journal article" date="2019" name="Int. J. Syst. Evol. Microbiol.">
        <title>The Global Catalogue of Microorganisms (GCM) 10K type strain sequencing project: providing services to taxonomists for standard genome sequencing and annotation.</title>
        <authorList>
            <consortium name="The Broad Institute Genomics Platform"/>
            <consortium name="The Broad Institute Genome Sequencing Center for Infectious Disease"/>
            <person name="Wu L."/>
            <person name="Ma J."/>
        </authorList>
    </citation>
    <scope>NUCLEOTIDE SEQUENCE [LARGE SCALE GENOMIC DNA]</scope>
    <source>
        <strain evidence="4">YJ-61-S</strain>
    </source>
</reference>
<keyword evidence="2" id="KW-0732">Signal</keyword>
<feature type="signal peptide" evidence="2">
    <location>
        <begin position="1"/>
        <end position="31"/>
    </location>
</feature>
<protein>
    <recommendedName>
        <fullName evidence="5">Tail fiber protein</fullName>
    </recommendedName>
</protein>
<dbReference type="SUPFAM" id="SSF88874">
    <property type="entry name" value="Receptor-binding domain of short tail fibre protein gp12"/>
    <property type="match status" value="1"/>
</dbReference>
<comment type="caution">
    <text evidence="3">The sequence shown here is derived from an EMBL/GenBank/DDBJ whole genome shotgun (WGS) entry which is preliminary data.</text>
</comment>
<feature type="region of interest" description="Disordered" evidence="1">
    <location>
        <begin position="178"/>
        <end position="221"/>
    </location>
</feature>
<evidence type="ECO:0000313" key="3">
    <source>
        <dbReference type="EMBL" id="MFC4632727.1"/>
    </source>
</evidence>